<comment type="caution">
    <text evidence="2">The sequence shown here is derived from an EMBL/GenBank/DDBJ whole genome shotgun (WGS) entry which is preliminary data.</text>
</comment>
<sequence length="187" mass="21876">MILPFLENPSSLTVTSDLRFIGKRPVIPCGILEVLDMLCLLVCFANAFMQYYIIHRYTSWRKNKWLVFQLPLALISIIDVLVSISLLCTETVRIRRYIRLYFLLANCQMVKNTLPDFLGPYGQNRSNFLLFGIYLMFVLFVIMNIFTSIVYLEFKGNIATDLSIRLLRRRVATRAIFELLKCMPTKR</sequence>
<keyword evidence="1" id="KW-1133">Transmembrane helix</keyword>
<evidence type="ECO:0000313" key="3">
    <source>
        <dbReference type="Proteomes" id="UP001626550"/>
    </source>
</evidence>
<gene>
    <name evidence="2" type="primary">TPCN2_2</name>
    <name evidence="2" type="ORF">Ciccas_001918</name>
</gene>
<dbReference type="PANTHER" id="PTHR46768:SF1">
    <property type="entry name" value="TWO PORE CHANNEL PROTEIN 2"/>
    <property type="match status" value="1"/>
</dbReference>
<proteinExistence type="predicted"/>
<name>A0ABD2QIN6_9PLAT</name>
<reference evidence="2 3" key="1">
    <citation type="submission" date="2024-11" db="EMBL/GenBank/DDBJ databases">
        <title>Adaptive evolution of stress response genes in parasites aligns with host niche diversity.</title>
        <authorList>
            <person name="Hahn C."/>
            <person name="Resl P."/>
        </authorList>
    </citation>
    <scope>NUCLEOTIDE SEQUENCE [LARGE SCALE GENOMIC DNA]</scope>
    <source>
        <strain evidence="2">EGGRZ-B1_66</strain>
        <tissue evidence="2">Body</tissue>
    </source>
</reference>
<accession>A0ABD2QIN6</accession>
<feature type="transmembrane region" description="Helical" evidence="1">
    <location>
        <begin position="34"/>
        <end position="54"/>
    </location>
</feature>
<feature type="transmembrane region" description="Helical" evidence="1">
    <location>
        <begin position="128"/>
        <end position="152"/>
    </location>
</feature>
<keyword evidence="1" id="KW-0812">Transmembrane</keyword>
<organism evidence="2 3">
    <name type="scientific">Cichlidogyrus casuarinus</name>
    <dbReference type="NCBI Taxonomy" id="1844966"/>
    <lineage>
        <taxon>Eukaryota</taxon>
        <taxon>Metazoa</taxon>
        <taxon>Spiralia</taxon>
        <taxon>Lophotrochozoa</taxon>
        <taxon>Platyhelminthes</taxon>
        <taxon>Monogenea</taxon>
        <taxon>Monopisthocotylea</taxon>
        <taxon>Dactylogyridea</taxon>
        <taxon>Ancyrocephalidae</taxon>
        <taxon>Cichlidogyrus</taxon>
    </lineage>
</organism>
<keyword evidence="1" id="KW-0472">Membrane</keyword>
<protein>
    <submittedName>
        <fullName evidence="2">Two pore calcium channel protein 2</fullName>
    </submittedName>
</protein>
<dbReference type="Proteomes" id="UP001626550">
    <property type="component" value="Unassembled WGS sequence"/>
</dbReference>
<dbReference type="AlphaFoldDB" id="A0ABD2QIN6"/>
<feature type="transmembrane region" description="Helical" evidence="1">
    <location>
        <begin position="66"/>
        <end position="87"/>
    </location>
</feature>
<dbReference type="PANTHER" id="PTHR46768">
    <property type="entry name" value="TWO PORE CALCIUM CHANNEL PROTEIN 2"/>
    <property type="match status" value="1"/>
</dbReference>
<dbReference type="InterPro" id="IPR028798">
    <property type="entry name" value="TPC2"/>
</dbReference>
<keyword evidence="3" id="KW-1185">Reference proteome</keyword>
<evidence type="ECO:0000256" key="1">
    <source>
        <dbReference type="SAM" id="Phobius"/>
    </source>
</evidence>
<evidence type="ECO:0000313" key="2">
    <source>
        <dbReference type="EMBL" id="KAL3319403.1"/>
    </source>
</evidence>
<dbReference type="EMBL" id="JBJKFK010000139">
    <property type="protein sequence ID" value="KAL3319403.1"/>
    <property type="molecule type" value="Genomic_DNA"/>
</dbReference>